<keyword evidence="9 28" id="KW-0328">Glycosyltransferase</keyword>
<dbReference type="GO" id="GO:0032982">
    <property type="term" value="C:myosin filament"/>
    <property type="evidence" value="ECO:0007669"/>
    <property type="project" value="UniProtKB-KW"/>
</dbReference>
<comment type="similarity">
    <text evidence="3 27">Belongs to the TRAFAC class myosin-kinesin ATPase superfamily. Myosin family.</text>
</comment>
<feature type="transmembrane region" description="Helical" evidence="30">
    <location>
        <begin position="5074"/>
        <end position="5102"/>
    </location>
</feature>
<keyword evidence="21 27" id="KW-0505">Motor protein</keyword>
<feature type="transmembrane region" description="Helical" evidence="30">
    <location>
        <begin position="5114"/>
        <end position="5138"/>
    </location>
</feature>
<evidence type="ECO:0000256" key="6">
    <source>
        <dbReference type="ARBA" id="ARBA00022448"/>
    </source>
</evidence>
<dbReference type="GO" id="GO:0030016">
    <property type="term" value="C:myofibril"/>
    <property type="evidence" value="ECO:0007669"/>
    <property type="project" value="UniProtKB-SubCell"/>
</dbReference>
<feature type="transmembrane region" description="Helical" evidence="30">
    <location>
        <begin position="5034"/>
        <end position="5054"/>
    </location>
</feature>
<dbReference type="FunFam" id="1.20.5.370:FF:000002">
    <property type="entry name" value="Myosin heavy chain"/>
    <property type="match status" value="1"/>
</dbReference>
<dbReference type="InterPro" id="IPR040247">
    <property type="entry name" value="DUF5524"/>
</dbReference>
<dbReference type="PROSITE" id="PS50893">
    <property type="entry name" value="ABC_TRANSPORTER_2"/>
    <property type="match status" value="2"/>
</dbReference>
<dbReference type="InterPro" id="IPR036961">
    <property type="entry name" value="Kinesin_motor_dom_sf"/>
</dbReference>
<evidence type="ECO:0000256" key="11">
    <source>
        <dbReference type="ARBA" id="ARBA00022692"/>
    </source>
</evidence>
<dbReference type="SMART" id="SM00242">
    <property type="entry name" value="MYSc"/>
    <property type="match status" value="1"/>
</dbReference>
<dbReference type="InterPro" id="IPR001609">
    <property type="entry name" value="Myosin_head_motor_dom-like"/>
</dbReference>
<feature type="binding site" evidence="27">
    <location>
        <begin position="210"/>
        <end position="217"/>
    </location>
    <ligand>
        <name>ATP</name>
        <dbReference type="ChEBI" id="CHEBI:30616"/>
    </ligand>
</feature>
<dbReference type="GO" id="GO:0003774">
    <property type="term" value="F:cytoskeletal motor activity"/>
    <property type="evidence" value="ECO:0007669"/>
    <property type="project" value="UniProtKB-UniRule"/>
</dbReference>
<keyword evidence="14 27" id="KW-0067">ATP-binding</keyword>
<dbReference type="InterPro" id="IPR035994">
    <property type="entry name" value="Nucleoside_phosphorylase_sf"/>
</dbReference>
<feature type="region of interest" description="Disordered" evidence="29">
    <location>
        <begin position="1"/>
        <end position="27"/>
    </location>
</feature>
<evidence type="ECO:0000256" key="27">
    <source>
        <dbReference type="PROSITE-ProRule" id="PRU00782"/>
    </source>
</evidence>
<keyword evidence="24" id="KW-0968">Cytoplasmic vesicle</keyword>
<keyword evidence="5" id="KW-0787">Thick filament</keyword>
<dbReference type="Gene3D" id="1.20.5.4820">
    <property type="match status" value="1"/>
</dbReference>
<dbReference type="FunFam" id="1.10.10.820:FF:000001">
    <property type="entry name" value="Myosin heavy chain"/>
    <property type="match status" value="1"/>
</dbReference>
<dbReference type="FunFam" id="1.20.120.720:FF:000001">
    <property type="entry name" value="Myosin heavy chain, muscle"/>
    <property type="match status" value="1"/>
</dbReference>
<keyword evidence="10 28" id="KW-0808">Transferase</keyword>
<dbReference type="Pfam" id="PF12698">
    <property type="entry name" value="ABC2_membrane_3"/>
    <property type="match status" value="2"/>
</dbReference>
<dbReference type="Gene3D" id="3.40.850.10">
    <property type="entry name" value="Kinesin motor domain"/>
    <property type="match status" value="1"/>
</dbReference>
<evidence type="ECO:0000259" key="32">
    <source>
        <dbReference type="PROSITE" id="PS51456"/>
    </source>
</evidence>
<keyword evidence="20 30" id="KW-0472">Membrane</keyword>
<dbReference type="Pfam" id="PF01576">
    <property type="entry name" value="Myosin_tail_1"/>
    <property type="match status" value="1"/>
</dbReference>
<keyword evidence="16 30" id="KW-1133">Transmembrane helix</keyword>
<comment type="similarity">
    <text evidence="4 28">Belongs to the PNP/UDP phosphorylase family.</text>
</comment>
<dbReference type="UniPathway" id="UPA00574">
    <property type="reaction ID" value="UER00633"/>
</dbReference>
<evidence type="ECO:0000256" key="19">
    <source>
        <dbReference type="ARBA" id="ARBA00023123"/>
    </source>
</evidence>
<evidence type="ECO:0000256" key="24">
    <source>
        <dbReference type="ARBA" id="ARBA00023329"/>
    </source>
</evidence>
<dbReference type="Gene3D" id="3.40.50.1580">
    <property type="entry name" value="Nucleoside phosphorylase domain"/>
    <property type="match status" value="1"/>
</dbReference>
<dbReference type="Gene3D" id="1.20.120.720">
    <property type="entry name" value="Myosin VI head, motor domain, U50 subdomain"/>
    <property type="match status" value="1"/>
</dbReference>
<proteinExistence type="inferred from homology"/>
<keyword evidence="8" id="KW-0963">Cytoplasm</keyword>
<dbReference type="SUPFAM" id="SSF90257">
    <property type="entry name" value="Myosin rod fragments"/>
    <property type="match status" value="4"/>
</dbReference>
<dbReference type="CDD" id="cd00176">
    <property type="entry name" value="SPEC"/>
    <property type="match status" value="1"/>
</dbReference>
<evidence type="ECO:0000256" key="23">
    <source>
        <dbReference type="ARBA" id="ARBA00023203"/>
    </source>
</evidence>
<dbReference type="PROSITE" id="PS00211">
    <property type="entry name" value="ABC_TRANSPORTER_1"/>
    <property type="match status" value="1"/>
</dbReference>
<dbReference type="GO" id="GO:0140359">
    <property type="term" value="F:ABC-type transporter activity"/>
    <property type="evidence" value="ECO:0007669"/>
    <property type="project" value="InterPro"/>
</dbReference>
<evidence type="ECO:0000259" key="33">
    <source>
        <dbReference type="PROSITE" id="PS51844"/>
    </source>
</evidence>
<keyword evidence="7" id="KW-0488">Methylation</keyword>
<feature type="transmembrane region" description="Helical" evidence="30">
    <location>
        <begin position="5216"/>
        <end position="5240"/>
    </location>
</feature>
<dbReference type="GO" id="GO:0016887">
    <property type="term" value="F:ATP hydrolysis activity"/>
    <property type="evidence" value="ECO:0007669"/>
    <property type="project" value="InterPro"/>
</dbReference>
<dbReference type="SMART" id="SM00382">
    <property type="entry name" value="AAA"/>
    <property type="match status" value="2"/>
</dbReference>
<dbReference type="InterPro" id="IPR000845">
    <property type="entry name" value="Nucleoside_phosphorylase_d"/>
</dbReference>
<name>A0A8K1GEA3_9PASS</name>
<gene>
    <name evidence="34" type="ORF">HGM15179_010969</name>
</gene>
<evidence type="ECO:0000256" key="28">
    <source>
        <dbReference type="RuleBase" id="RU361131"/>
    </source>
</evidence>
<dbReference type="Pfam" id="PF01048">
    <property type="entry name" value="PNP_UDP_1"/>
    <property type="match status" value="1"/>
</dbReference>
<dbReference type="FunFam" id="3.40.50.300:FF:000298">
    <property type="entry name" value="ATP-binding cassette sub-family A member 12"/>
    <property type="match status" value="1"/>
</dbReference>
<dbReference type="Pfam" id="PF02736">
    <property type="entry name" value="Myosin_N"/>
    <property type="match status" value="1"/>
</dbReference>
<feature type="domain" description="Myosin N-terminal SH3-like" evidence="33">
    <location>
        <begin position="64"/>
        <end position="113"/>
    </location>
</feature>
<feature type="non-terminal residue" evidence="34">
    <location>
        <position position="1"/>
    </location>
</feature>
<dbReference type="Gene3D" id="1.20.58.530">
    <property type="match status" value="1"/>
</dbReference>
<keyword evidence="22" id="KW-0514">Muscle protein</keyword>
<evidence type="ECO:0000256" key="29">
    <source>
        <dbReference type="SAM" id="MobiDB-lite"/>
    </source>
</evidence>
<evidence type="ECO:0000256" key="30">
    <source>
        <dbReference type="SAM" id="Phobius"/>
    </source>
</evidence>
<dbReference type="Proteomes" id="UP000796761">
    <property type="component" value="Unassembled WGS sequence"/>
</dbReference>
<evidence type="ECO:0000256" key="12">
    <source>
        <dbReference type="ARBA" id="ARBA00022737"/>
    </source>
</evidence>
<keyword evidence="23 27" id="KW-0009">Actin-binding</keyword>
<evidence type="ECO:0000256" key="16">
    <source>
        <dbReference type="ARBA" id="ARBA00022989"/>
    </source>
</evidence>
<dbReference type="GO" id="GO:0030659">
    <property type="term" value="C:cytoplasmic vesicle membrane"/>
    <property type="evidence" value="ECO:0007669"/>
    <property type="project" value="UniProtKB-SubCell"/>
</dbReference>
<organism evidence="34 35">
    <name type="scientific">Zosterops borbonicus</name>
    <dbReference type="NCBI Taxonomy" id="364589"/>
    <lineage>
        <taxon>Eukaryota</taxon>
        <taxon>Metazoa</taxon>
        <taxon>Chordata</taxon>
        <taxon>Craniata</taxon>
        <taxon>Vertebrata</taxon>
        <taxon>Euteleostomi</taxon>
        <taxon>Archelosauria</taxon>
        <taxon>Archosauria</taxon>
        <taxon>Dinosauria</taxon>
        <taxon>Saurischia</taxon>
        <taxon>Theropoda</taxon>
        <taxon>Coelurosauria</taxon>
        <taxon>Aves</taxon>
        <taxon>Neognathae</taxon>
        <taxon>Neoaves</taxon>
        <taxon>Telluraves</taxon>
        <taxon>Australaves</taxon>
        <taxon>Passeriformes</taxon>
        <taxon>Sylvioidea</taxon>
        <taxon>Zosteropidae</taxon>
        <taxon>Zosterops</taxon>
    </lineage>
</organism>
<dbReference type="FunFam" id="1.20.5.340:FF:000004">
    <property type="entry name" value="Myosin heavy chain"/>
    <property type="match status" value="1"/>
</dbReference>
<dbReference type="FunFam" id="3.40.850.10:FF:000024">
    <property type="entry name" value="Myosin heavy chain, isoform J"/>
    <property type="match status" value="1"/>
</dbReference>
<dbReference type="PROSITE" id="PS51844">
    <property type="entry name" value="SH3_LIKE"/>
    <property type="match status" value="1"/>
</dbReference>
<dbReference type="Gene3D" id="6.10.250.2420">
    <property type="match status" value="1"/>
</dbReference>
<dbReference type="GO" id="GO:0004850">
    <property type="term" value="F:uridine phosphorylase activity"/>
    <property type="evidence" value="ECO:0007669"/>
    <property type="project" value="UniProtKB-EC"/>
</dbReference>
<dbReference type="InterPro" id="IPR018159">
    <property type="entry name" value="Spectrin/alpha-actinin"/>
</dbReference>
<keyword evidence="17" id="KW-0175">Coiled coil</keyword>
<comment type="pathway">
    <text evidence="28">Pyrimidine metabolism; UMP biosynthesis via salvage pathway; uracil from uridine (phosphorylase route): step 1/1.</text>
</comment>
<evidence type="ECO:0000256" key="25">
    <source>
        <dbReference type="ARBA" id="ARBA00038612"/>
    </source>
</evidence>
<feature type="domain" description="ABC transporter" evidence="31">
    <location>
        <begin position="6180"/>
        <end position="6418"/>
    </location>
</feature>
<keyword evidence="12" id="KW-0677">Repeat</keyword>
<dbReference type="GO" id="GO:0044206">
    <property type="term" value="P:UMP salvage"/>
    <property type="evidence" value="ECO:0007669"/>
    <property type="project" value="UniProtKB-UniPathway"/>
</dbReference>
<evidence type="ECO:0000256" key="8">
    <source>
        <dbReference type="ARBA" id="ARBA00022490"/>
    </source>
</evidence>
<evidence type="ECO:0000256" key="5">
    <source>
        <dbReference type="ARBA" id="ARBA00022433"/>
    </source>
</evidence>
<dbReference type="FunFam" id="3.40.50.300:FF:000689">
    <property type="entry name" value="ATP binding cassette subfamily A member 12"/>
    <property type="match status" value="1"/>
</dbReference>
<evidence type="ECO:0000256" key="22">
    <source>
        <dbReference type="ARBA" id="ARBA00023179"/>
    </source>
</evidence>
<dbReference type="Pfam" id="PF17662">
    <property type="entry name" value="DUF5524"/>
    <property type="match status" value="1"/>
</dbReference>
<sequence length="6660" mass="756044">GVVWGHGTRDETLRPQPQSPPGDAGSLSVWGRMADAVLAALGAAAPFLRPGERERLAAQTRPFDPRSECFVPHPREEFVRGRVTARQGGEATVQTELGETVTVKEADIHQQNPPKFDKIEDMAMLTFLHEPAVLYNLKERYASWLIYTYSGLFCVTVNPYKWLPVYNAEVVAAYRGKKRSEAPPHIFSISDNAYQNMLTDRENQSILITGESGAGKTVNTKRVIQYFASIAAIGDRKKEVTNSSKGTLEDQIIQANPALEAFGNAKTLRNDNSSRFGKFIRIHFGATGKLASADIETYLLEKSRVIFQLKAERNYHIFYQILSNKKPELLEMLLITNNPYDYSYVSQGEVTVASIDDSEELLATDSAFDVLGFTAEEKAGVYKLTGAIMHFGNMKFKQKQREEQAEPDGTEDADKSAYLMGLNSADLLKGLCHPRVKVGNEYVTKGQNVQQVYYSIGALAKAVYEKMFNWMVVRINNSLDTKQPRQYFIGVLDIAGFEIFDFNSFEQLCINFTNEKLQQFFNHHMFVLEQEEYKKEGIEWEFIDFGMDLQACIDLIEKPMGIMSILEEECMFPKASDMTFKAKLFDNHLGKSANFGKPRNVKGKPEAHFSLVHYAGTVDYNIIGWLEKNKDPLNETVVGLYQKSALKLLANLFSNYAGADAGGDGGKGKGAKKKGSSFQTVSALHRENLNKLMANLKTTHPHFVRCIIPNERKEPGVMDNPLVMHQLRCNGVLEGIRICRKGFPNRILYGDFRQRYRILNPAAIPEGQFIDSRKGAEKLLGSIDIDHNQYKFGHTKVFFKAGLLGLLEEMRDERLSRIITRIQAQARGQLMRIEFKKILERRDSLLVIQWNIRAFMGVKNWPWMKLYFKIKPLLKSAETEKEMQNMKEEFGRLKEALEKSETRRKELEEKMVSMLQEKNDLQLQVQAEQDNLNDAEERCDQLIKNKIQLEAKVKELTERLEDEEEMNAELTARKRKLEDECSELKKDIDDLELTLAKVEKEKHATENKVKNLTEEMAGLDETIAKLTKEKKALQESHQQTLDDLQAEEDKVNTLTKAKLKMEQQVDDLEGSLEQEKKVRMDLERAKRKLEGDLKLTQENIMDLENDKQQLEEKLKKKEFEINQQNSKVEDEQALALQLQKKLKELQARIEELEEELEAERTGRAKVEKLRSDLSRELEEISERLEEAGGATSVQIELNKKRETEFQKMRRDLEEATLQHEATAAALRKKHADSVAELSEQIDNLQRVKQKLEKEKSDLKLELDDLSSNMEQLIKAKVGMEKISRTMEDQAAEHRAKLEETQRVLNDTSTQRAKLQTENGELSRQLEEKEALVSQLTRGKQSYTQQMEDLKRQLEEETKAKNALAHALQSARHDCDLLREQYEEETEAKAELQRSLSKANSEVAQWRTKYETDAIQRTEELEEAKKKLAQRLQEAEEAVEAVNAKCSSLEKTKHRLQNEIEDLMADVERSNAAAAALDKKQRNFDKILSEWKQKFEESQMELEASQKEARSLSTELFKLKNAYEESLEHLETFKRENKNLQEEISDLTEQLGGSHKTIHELEKVRKQLDAEKLELQAALEEAEASLEHEEGKILRAQLEFNQVKADYERKLAEKDEEMEQAKRNHLRVVDSLQTSLDAETRSRNEALRLKKKMEGDLNEMEIQLSHANRVAAEAQKQDTQLQLDDVVRANEDLKENIAIVERRNNLLQSELEEMQAVVEQTERARKLAEQELIEASERVQLLHSQNTSLINQKKKMEADISQLQTEVEEAIQECRNAEEKAKKAITDAAMMAEELKKEQDTSAHLERMKKNMEQTIKDLQMRLDEAEQLALKGGKKQLQKLEARVRELENELEAEQKRNAESIKGLRKSERRVKELSYQTEEDRKNMVRLQDLVDKLQLKVKAYKRQAEEAEEQANTNLAKFRKAQHELDEAEERADIAESQVNKLRAKSRDIGAKVPQSGCHGKWIKETHSAYLRLAKQGGRPDLLKHYTPVVMKSPPAAYAAPDRHSHCGNPAGIEDCVSSLPDYMVHREFMADDHQGNSYETRRGPFDFDTKSVWQQEAEEKENAEKKKVKLPPISPKYPSKMPTVSTNKEFSGANKLSFPPMPAQRKNEAVNFSKLISNGHETNLFQQCTGWEKKIDETSESSEHSEGRAFGGIQFSRLGYQGMPELELTALKPDQLWYKTYMAPGSSKEKKSDDGQATKENFINLCNPHLEKMKQDILYHFALGTGTHDFPTLFGDVKFVCVGGSPSRMKAFIAYIAEELGLGSPGCDYPNICAGTDRYAMYKVGPVLSVSHGMGIPSISIMLHELIKLLYHAKCSDITIIRIGTSGGIGLEPGSVVITRQSVDATFKPQLEQVVLGKTVIRSTNLDEQLAQELMQCSKEIGQFNTVIGNTMCTLDFYEGQGRLDGAICLYDEEEKLQYLKNAYESGVRNIEMESSVFAAMCNLSGVKAAVVCVTLLNRLEGDQISSPHDVLVEYQQRPQNASPQSGPERTTGPDLHFMEEIEDLAKEFIDTTEKAMALEKLWEENLRLSGLHNITTFLTMDLNEAEKIISRAENLYKQPHFWNLLHSLPHLELNSFYTEDELATITHFLKVIQNTLASLKDLAVMPLGQSFYEVVKMALNLTAASVQDRSFEGFQYNLSFGDVLWNPLAVKAELESRFGFDGPHVEKLLSYTAQLTEIPTGETLEKFVCSALAVVPEDEANKENSGEGCNSAKHEAKLYLVHAVSKFKLYARIVEQWLGSSSLSQNLLLEFRRIVADLMSQFLDDREARELLSEINTLIEQWNEKSDAYFSEGYVSSHDWILTSFKEVLKTEENLRISGEKKRDHLFHLVEVIEKITMFDFSVSSNKSLVENALNNAIIWIKKFAEEEESTTNFSLAISELNNELQKSFQPLQSFWTKNKTELFWHIVEIVFHELDSRVSLLSEVEEEEILETLSRILSSIAENKIYNRSIVFLKNILTVWPELNITVLDHLKHLSGHFQRNLYEVGSLYHDHVNVSFSPIPGVSNTSSLFLSNVTFTYKVQELGEIVHDFLINIQKLNSTSVALLVPKILSLYQNDHLVLNIKSNNTLLKLLYETSKSMSSSQVWHDLQNKELVFDFLFETFDLLWNLTSKSLCEKLLLIYNYTEFQAQFLAQNGKKDVQVVSDTLSSLKTLFIDEEFQTAVLCYLEEFLDLPPECLVNNGCTDFYLANMSSVEHSVEVYDLLLLPLDSVLSNVANWGDKVSVPSALHCTFSWLEAWTEIFEEASEILNLNSTYFVCLRDDLAYLSENLLNVSQDELCNNSAMAIVEATRAAMKVLKPMFQEHGDLNELKDFEAFLVELQSVINNAFDITNLLKDSSLGSVLETMGTMITKIQKSLLKIVNEEFLNSWLDAFISGGSEGEDKGAGIFSIGNSLSTILKLSQKELEIILTEINDTSAFLKSVPRDKYMVCVSTFQNITKLIVDNTPKGISYLQTNFSSHLNSFLNFHSTMDEAEDCSTWIHGLSNHTEKYKSPSHLESAKHILFLLQSLGNAETDAKLMNVIDFVNLVFNLTLPECSLGGSDVICVSVYFNIIAKTLKFILPELYVKDDINMLEFIFKLLNISGEQIQTIINDLIGSSLYMSNKTHFSQSAHDFNRTSRMLLNPFRHIHLITEELLSEIQSLLKNKTFEVQENSSSHFGNEMELFLHGKNISLLMDFFQYMIRKLDSDLQNEHKTFPQKLIETAGLNIELVRKALEIFKSPTFIVFPLRDEKEFLKHMVALVQNMRDMDVEFLISRFKQVQENLENFLKNIKPFSLENFELGSLTDWWDAFEDISNNWNLTGIQQITQLFEQHELYSIEDVFNLLFDVISLTERLAHGNITEALTEIYAFILTQEEKMPMFADEEFSNHVEDLLTLLETLSDISDEPGEASVCFSAEFCWALTTATPQSDPTVKPCDFVHTNSTLHYNAVIEVIKELKLITLDDSLGCSMEDIQMDITRNLTCFFHQIKEWNSIILKFSVLHRVNSSVLKELLDFWNELSLFAVPLQLNNTHAINCSSTSKIQMASKIVETLGSISVSEMEMAKSLLEQLDNLYGGLSWNRESRASLKSVLSNVKNMTNEVSRLLNTEAVLSFLSVIQPLMTLSSVGNQTHAMLMTISALSRNINISDNFENFWFPVVTSIENLLVNFTVRHLLVVIDQESQLLKFATGQSSSMAPDVLLKQFKTSSLDAISKNVEDIQDIVKSILCECNNKNYSKIMHALILLVTNESSSNDLLMAVKDIIAFLELFQDKSKKDYTGLLFGDSHISREKLNNTHAAFSVVLNSLLHIIDDLDVVDKPLHINNTELHKFDFIDSFFYNAPYRDTSTQSQSRTLEIMQEILQIIFQSTGEHDRNKIKLLLMNLHKDVMAELRASKICNILQERLYPDSVMLLQKLQFTILNILKIFSDEHTFFSNIFCAITKCKDGLTSHLVLSVFEGIAVVQDHYQDIGRYLPAFNKGDCESMAYTNQKLSNALESFVGALQNTSNDSCECQLMLGNIQRRLQMVTENLELQLSGNPAAAFLRNFDRVNDVKVKDFVQNITQLRLDIGSSVNISEETLNTLLEASVSHSEVLYSAFVVALTGRCDEEILSLLLKLPGNNRTSLVVKELCSLPALDLYTMFVLIIQNLNVRHIIYKVEIPPEIGSVLNMLLDVVSSISSFLNKTHHVMEKLPVFLQGIQNIGVLDISTLQQFLQGGQFRSSAVGSLESVIKAVCKEESSFFSNSNLFIDMPRIMGLLEDNMAKYGIPEDSTPFCLKLYQEILQAPNGALLWTFLKPLLHGKILYNSNINMIDLMIEKANFTFGFVENLKTYSETWLRMSEVFKTSGNVLRVSQLQEALQNNFIKHFIESNLDINMEKLLKKMQAYETMTNKMLNSSASKQIDLLTQLVVNISSCVLLDRFQPFDSIEKLEEKAHELMQENNLLASIIFNAPEDKRQDSSNLLPRHISYTIRTSVLYSMRTDLIKNPTWKSHPHKLPADGFKYNHVFIPLQDMIERAIISAQTGTDTSETAVQVQAMPYPCHTSDLFLNNIGFFFPLMMMLTWMVSVAAMVRKLVYEREIHLEEYMKTMGVYPAIHFFAWFLENVIVLTLSSCALAIILKASGIFTYSNGFLIFLFLLEFGVTVIMLSYFLGAFFSSADTAALCASLVYMISFLPYIVLLVLQNQLSFTNQIIMCLLSTTAFGQGIFFITYFEGQEIGIQWDNVHQSMAQGGYMTFGWMCWMMFFDSILYFVGGWYFSNIIPGKFGLKNRWYFPFTVSYWKNLCGTERSKRHYLNSNMFFFNENFQEKDPGKSWKVPCTEGAAIGVVLLSLTKEHVDGQKAAVKDLNLTFHKGQITALLGPNGAGKTTVISLLTGLYPPSSGTIIVDGKDIRTELSAIRTELGVCPQYDVLFHTLTVREHLLLYGSVKAPGWTKQQLNEQVSGVLEDVDLSQHQYKPVGALSGGMKRRLSIAISFIGNSKTVVLDEPTSGVDPCSRRSIWDVLLKYKAGCTLIFTTHHLDEAEVLSDRIAILQRGQLRCCGSPSYLRETYGQGHSLTLIKKPSVFEIQDPKHVVQVTSLVQTHIPEAFLKENSGTELSYVIPERADKTSFKGLFQALDQSLQHLHVTGYGISDTTLEEVFLKLLQDSEKMPYVPQAAHLDHKNGAESVYVSLAGASSVRGARLVLTQVVALLMKRFQHTRRDWRGSLSNVLLPILFVALAMALFSVKPLAIDYPPLRLTPRLYDNAESFFSTEDDNLGKLPQVLLGHFSDWDPTCMHSQEGKNNSCWQMESMSPKDSCRCVSEQMCPSFNTSAPYVKNKKGHILYNLSGFPVEEYLVRSSNKTRYGGWSFGGMKAFELQDKNLNNTKPQPLAKVWYNQKGFHSLPSYLNELNNFILWLNLPSNVDWREYGITLYSQPYGGALLDEDKIMENVRQCGVALCIMLGFSILTASIGTAIVKDRVSGTKRLQHITGLGYKTYWLANFCWDMLFYMIPVTLCVGVISAFQLSAFTFRKNLAATVLLLILFGYATLPWMYLVSRFFSSSDVAFISYISLNFVFGLCTMLVTLLPRLLAIISKVQSFQSIYNILKWAFIIFPQFCLGQGLIELSYNQIKFDLTRNFGIDSYVSPFEMDFLGWIFVEMSLQGTLLLLLRLFLHWDLLWKTSGHCSFNGMDSPSEDVDVEMERQRLFGGRTGNDVLLLYNLRKCYGGFSKKNTAVENISLGIPRGECFGLLGTNGAGKSTTFKMLTGDIIPSAGRAVIRTPTGSEMDILSASSEGILIGYCPQQDALDELLTGWEHLYYYCTLRGIPKQDIHKVSEDLVNRLHLNAHVDKLVRTYSAGTKRKLSTAVALVGKPQILLLDEPSSGMDPCSKRYLWKAILKEVQDGCAAVLTSHSMEECEALCTRLAIMVNGAFKCLGSPQHIKNRFGNGYSVKVWLSKEISYGRMILDCLQLHFPGTQFKGQHLNLLEYHVPRSQGCLAELFRVLENHKAFLQIKHYSISQTTLEQIFTSGKKELLWFGSVVTRDDKFCPDLIEINENFTHAWNLTCTLNVSANEEDFNPSLGGYPAGYKVPETLIPILCAFLKPNSPHMYETDMSRDDPKCQSFTRGPSLSPAQPSSACKGVHWEEYGQEVKSDDPAPLLSPHEATSGVLCPVLGSSEQERHGVLGMDPGEDYKDE</sequence>
<evidence type="ECO:0000256" key="10">
    <source>
        <dbReference type="ARBA" id="ARBA00022679"/>
    </source>
</evidence>
<dbReference type="FunFam" id="1.20.5.340:FF:000013">
    <property type="entry name" value="Myosin heavy chain"/>
    <property type="match status" value="1"/>
</dbReference>
<evidence type="ECO:0000256" key="13">
    <source>
        <dbReference type="ARBA" id="ARBA00022741"/>
    </source>
</evidence>
<dbReference type="GO" id="GO:0032376">
    <property type="term" value="P:positive regulation of cholesterol transport"/>
    <property type="evidence" value="ECO:0007669"/>
    <property type="project" value="UniProtKB-ARBA"/>
</dbReference>
<dbReference type="InterPro" id="IPR010059">
    <property type="entry name" value="Uridine_phosphorylase_euk"/>
</dbReference>
<evidence type="ECO:0000256" key="1">
    <source>
        <dbReference type="ARBA" id="ARBA00004439"/>
    </source>
</evidence>
<dbReference type="FunFam" id="1.20.5.340:FF:000003">
    <property type="entry name" value="Myosin heavy chain"/>
    <property type="match status" value="1"/>
</dbReference>
<feature type="region of interest" description="Actin-binding" evidence="27">
    <location>
        <begin position="689"/>
        <end position="711"/>
    </location>
</feature>
<dbReference type="InterPro" id="IPR027417">
    <property type="entry name" value="P-loop_NTPase"/>
</dbReference>
<dbReference type="InterPro" id="IPR003439">
    <property type="entry name" value="ABC_transporter-like_ATP-bd"/>
</dbReference>
<dbReference type="Gene3D" id="1.10.10.820">
    <property type="match status" value="1"/>
</dbReference>
<evidence type="ECO:0000256" key="15">
    <source>
        <dbReference type="ARBA" id="ARBA00022967"/>
    </source>
</evidence>
<feature type="transmembrane region" description="Helical" evidence="30">
    <location>
        <begin position="5998"/>
        <end position="6018"/>
    </location>
</feature>
<dbReference type="InterPro" id="IPR008989">
    <property type="entry name" value="Myosin_S1_N"/>
</dbReference>
<comment type="caution">
    <text evidence="34">The sequence shown here is derived from an EMBL/GenBank/DDBJ whole genome shotgun (WGS) entry which is preliminary data.</text>
</comment>
<dbReference type="FunFam" id="1.20.5.4820:FF:000001">
    <property type="entry name" value="Myosin heavy chain"/>
    <property type="match status" value="1"/>
</dbReference>
<keyword evidence="19 27" id="KW-0518">Myosin</keyword>
<feature type="region of interest" description="Disordered" evidence="29">
    <location>
        <begin position="1304"/>
        <end position="1326"/>
    </location>
</feature>
<evidence type="ECO:0000256" key="21">
    <source>
        <dbReference type="ARBA" id="ARBA00023175"/>
    </source>
</evidence>
<feature type="transmembrane region" description="Helical" evidence="30">
    <location>
        <begin position="5693"/>
        <end position="5714"/>
    </location>
</feature>
<evidence type="ECO:0000256" key="9">
    <source>
        <dbReference type="ARBA" id="ARBA00022676"/>
    </source>
</evidence>
<evidence type="ECO:0000259" key="31">
    <source>
        <dbReference type="PROSITE" id="PS50893"/>
    </source>
</evidence>
<evidence type="ECO:0000256" key="4">
    <source>
        <dbReference type="ARBA" id="ARBA00010456"/>
    </source>
</evidence>
<evidence type="ECO:0000313" key="35">
    <source>
        <dbReference type="Proteomes" id="UP000796761"/>
    </source>
</evidence>
<keyword evidence="11 30" id="KW-0812">Transmembrane</keyword>
<dbReference type="FunFam" id="2.30.30.360:FF:000001">
    <property type="entry name" value="Myosin heavy chain"/>
    <property type="match status" value="1"/>
</dbReference>
<dbReference type="OrthoDB" id="9833608at2759"/>
<reference evidence="34" key="1">
    <citation type="submission" date="2019-04" db="EMBL/GenBank/DDBJ databases">
        <title>Genome assembly of Zosterops borbonicus 15179.</title>
        <authorList>
            <person name="Leroy T."/>
            <person name="Anselmetti Y."/>
            <person name="Tilak M.-K."/>
            <person name="Nabholz B."/>
        </authorList>
    </citation>
    <scope>NUCLEOTIDE SEQUENCE</scope>
    <source>
        <strain evidence="34">HGM_15179</strain>
        <tissue evidence="34">Muscle</tissue>
    </source>
</reference>
<dbReference type="InterPro" id="IPR003593">
    <property type="entry name" value="AAA+_ATPase"/>
</dbReference>
<keyword evidence="15" id="KW-1278">Translocase</keyword>
<dbReference type="GO" id="GO:0051015">
    <property type="term" value="F:actin filament binding"/>
    <property type="evidence" value="ECO:0007669"/>
    <property type="project" value="InterPro"/>
</dbReference>
<feature type="region of interest" description="Disordered" evidence="29">
    <location>
        <begin position="2059"/>
        <end position="2092"/>
    </location>
</feature>
<keyword evidence="6" id="KW-0813">Transport</keyword>
<dbReference type="Gene3D" id="1.20.5.370">
    <property type="match status" value="5"/>
</dbReference>
<dbReference type="Gene3D" id="1.20.5.340">
    <property type="match status" value="4"/>
</dbReference>
<dbReference type="GO" id="GO:0009166">
    <property type="term" value="P:nucleotide catabolic process"/>
    <property type="evidence" value="ECO:0007669"/>
    <property type="project" value="InterPro"/>
</dbReference>
<dbReference type="Pfam" id="PF23321">
    <property type="entry name" value="R1_ABCA1"/>
    <property type="match status" value="1"/>
</dbReference>
<feature type="binding site" evidence="26">
    <location>
        <position position="2282"/>
    </location>
    <ligand>
        <name>phosphate</name>
        <dbReference type="ChEBI" id="CHEBI:43474"/>
    </ligand>
</feature>
<feature type="transmembrane region" description="Helical" evidence="30">
    <location>
        <begin position="6030"/>
        <end position="6057"/>
    </location>
</feature>
<evidence type="ECO:0000256" key="7">
    <source>
        <dbReference type="ARBA" id="ARBA00022481"/>
    </source>
</evidence>
<dbReference type="GO" id="GO:0016459">
    <property type="term" value="C:myosin complex"/>
    <property type="evidence" value="ECO:0007669"/>
    <property type="project" value="UniProtKB-KW"/>
</dbReference>
<dbReference type="PRINTS" id="PR00193">
    <property type="entry name" value="MYOSINHEAVY"/>
</dbReference>
<dbReference type="FunFam" id="1.20.5.340:FF:000006">
    <property type="entry name" value="Myosin heavy chain"/>
    <property type="match status" value="1"/>
</dbReference>
<dbReference type="GO" id="GO:0005319">
    <property type="term" value="F:lipid transporter activity"/>
    <property type="evidence" value="ECO:0007669"/>
    <property type="project" value="TreeGrafter"/>
</dbReference>
<dbReference type="SUPFAM" id="SSF53167">
    <property type="entry name" value="Purine and uridine phosphorylases"/>
    <property type="match status" value="1"/>
</dbReference>
<dbReference type="InterPro" id="IPR056264">
    <property type="entry name" value="R2_ABCA1-4-like"/>
</dbReference>
<dbReference type="NCBIfam" id="TIGR01719">
    <property type="entry name" value="euk_UDPppase"/>
    <property type="match status" value="1"/>
</dbReference>
<dbReference type="PROSITE" id="PS50096">
    <property type="entry name" value="IQ"/>
    <property type="match status" value="1"/>
</dbReference>
<dbReference type="GO" id="GO:0005524">
    <property type="term" value="F:ATP binding"/>
    <property type="evidence" value="ECO:0007669"/>
    <property type="project" value="UniProtKB-UniRule"/>
</dbReference>
<evidence type="ECO:0000256" key="14">
    <source>
        <dbReference type="ARBA" id="ARBA00022840"/>
    </source>
</evidence>
<feature type="binding site" evidence="26">
    <location>
        <position position="2407"/>
    </location>
    <ligand>
        <name>substrate</name>
    </ligand>
</feature>
<feature type="transmembrane region" description="Helical" evidence="30">
    <location>
        <begin position="5145"/>
        <end position="5165"/>
    </location>
</feature>
<dbReference type="EC" id="2.4.2.3" evidence="28"/>
<feature type="domain" description="Myosin motor" evidence="32">
    <location>
        <begin position="117"/>
        <end position="812"/>
    </location>
</feature>
<feature type="compositionally biased region" description="Polar residues" evidence="29">
    <location>
        <begin position="1304"/>
        <end position="1321"/>
    </location>
</feature>
<dbReference type="InterPro" id="IPR017871">
    <property type="entry name" value="ABC_transporter-like_CS"/>
</dbReference>
<dbReference type="Gene3D" id="1.20.5.1160">
    <property type="entry name" value="Vasodilator-stimulated phosphoprotein"/>
    <property type="match status" value="1"/>
</dbReference>
<dbReference type="SUPFAM" id="SSF52540">
    <property type="entry name" value="P-loop containing nucleoside triphosphate hydrolases"/>
    <property type="match status" value="3"/>
</dbReference>
<dbReference type="CDD" id="cd01377">
    <property type="entry name" value="MYSc_class_II"/>
    <property type="match status" value="1"/>
</dbReference>
<evidence type="ECO:0000256" key="18">
    <source>
        <dbReference type="ARBA" id="ARBA00023055"/>
    </source>
</evidence>
<evidence type="ECO:0000256" key="26">
    <source>
        <dbReference type="PIRSR" id="PIRSR610059-50"/>
    </source>
</evidence>
<accession>A0A8K1GEA3</accession>
<dbReference type="InterPro" id="IPR004009">
    <property type="entry name" value="SH3_Myosin"/>
</dbReference>
<dbReference type="InterPro" id="IPR026082">
    <property type="entry name" value="ABCA"/>
</dbReference>
<dbReference type="PANTHER" id="PTHR19229:SF113">
    <property type="entry name" value="ATP-BINDING CASSETTE SUB-FAMILY A MEMBER 13"/>
    <property type="match status" value="1"/>
</dbReference>
<keyword evidence="35" id="KW-1185">Reference proteome</keyword>
<dbReference type="EMBL" id="SWJQ01000331">
    <property type="protein sequence ID" value="TRZ16135.1"/>
    <property type="molecule type" value="Genomic_DNA"/>
</dbReference>
<feature type="region of interest" description="Disordered" evidence="29">
    <location>
        <begin position="6641"/>
        <end position="6660"/>
    </location>
</feature>
<dbReference type="CDD" id="cd17763">
    <property type="entry name" value="UP_hUPP-like"/>
    <property type="match status" value="1"/>
</dbReference>
<protein>
    <recommendedName>
        <fullName evidence="28">Uridine phosphorylase</fullName>
        <ecNumber evidence="28">2.4.2.3</ecNumber>
    </recommendedName>
</protein>
<dbReference type="PANTHER" id="PTHR19229">
    <property type="entry name" value="ATP-BINDING CASSETTE TRANSPORTER SUBFAMILY A ABCA"/>
    <property type="match status" value="1"/>
</dbReference>
<dbReference type="FunFam" id="1.20.5.370:FF:000008">
    <property type="entry name" value="Myosin heavy chain"/>
    <property type="match status" value="1"/>
</dbReference>
<comment type="function">
    <text evidence="28">Catalyzes the reversible phosphorylytic cleavage of uridine to uracil and ribose-1-phosphate which can then be utilized as carbon and energy sources or in the rescue of pyrimidine bases for nucleotide synthesis. Shows broad substrate specificity and can also accept deoxyuridine and other analogous compounds.</text>
</comment>
<dbReference type="PROSITE" id="PS01232">
    <property type="entry name" value="PNP_UDP_1"/>
    <property type="match status" value="1"/>
</dbReference>
<evidence type="ECO:0000256" key="3">
    <source>
        <dbReference type="ARBA" id="ARBA00008314"/>
    </source>
</evidence>
<evidence type="ECO:0000256" key="17">
    <source>
        <dbReference type="ARBA" id="ARBA00023054"/>
    </source>
</evidence>
<feature type="binding site" evidence="26">
    <location>
        <begin position="2326"/>
        <end position="2329"/>
    </location>
    <ligand>
        <name>phosphate</name>
        <dbReference type="ChEBI" id="CHEBI:43474"/>
    </ligand>
</feature>
<dbReference type="InterPro" id="IPR018016">
    <property type="entry name" value="Nucleoside_phosphorylase_CS"/>
</dbReference>
<dbReference type="FunFam" id="1.20.5.370:FF:000001">
    <property type="entry name" value="Myosin heavy chain"/>
    <property type="match status" value="1"/>
</dbReference>
<dbReference type="InterPro" id="IPR002928">
    <property type="entry name" value="Myosin_tail"/>
</dbReference>
<keyword evidence="18" id="KW-0445">Lipid transport</keyword>
<dbReference type="Pfam" id="PF00063">
    <property type="entry name" value="Myosin_head"/>
    <property type="match status" value="1"/>
</dbReference>
<dbReference type="FunFam" id="1.20.5.370:FF:000007">
    <property type="entry name" value="Myosin heavy chain"/>
    <property type="match status" value="1"/>
</dbReference>
<feature type="binding site" evidence="26">
    <location>
        <position position="2405"/>
    </location>
    <ligand>
        <name>substrate</name>
    </ligand>
</feature>
<comment type="subunit">
    <text evidence="25">Muscle myosin is a hexameric protein that consists of 2 heavy chain subunits (MHC), 2 alkali light chain subunits (MLC) and 2 regulatory light chain subunits (MLC-2).</text>
</comment>
<dbReference type="Gene3D" id="2.30.30.360">
    <property type="entry name" value="Myosin S1 fragment, N-terminal"/>
    <property type="match status" value="1"/>
</dbReference>
<feature type="transmembrane region" description="Helical" evidence="30">
    <location>
        <begin position="5960"/>
        <end position="5986"/>
    </location>
</feature>
<dbReference type="CDD" id="cd03263">
    <property type="entry name" value="ABC_subfamily_A"/>
    <property type="match status" value="2"/>
</dbReference>
<dbReference type="FunFam" id="1.20.5.340:FF:000002">
    <property type="entry name" value="Myosin heavy chain"/>
    <property type="match status" value="1"/>
</dbReference>
<feature type="transmembrane region" description="Helical" evidence="30">
    <location>
        <begin position="5171"/>
        <end position="5195"/>
    </location>
</feature>
<keyword evidence="13 27" id="KW-0547">Nucleotide-binding</keyword>
<comment type="catalytic activity">
    <reaction evidence="28">
        <text>uridine + phosphate = alpha-D-ribose 1-phosphate + uracil</text>
        <dbReference type="Rhea" id="RHEA:24388"/>
        <dbReference type="ChEBI" id="CHEBI:16704"/>
        <dbReference type="ChEBI" id="CHEBI:17568"/>
        <dbReference type="ChEBI" id="CHEBI:43474"/>
        <dbReference type="ChEBI" id="CHEBI:57720"/>
        <dbReference type="EC" id="2.4.2.3"/>
    </reaction>
</comment>
<comment type="subcellular location">
    <subcellularLocation>
        <location evidence="2">Cytoplasm</location>
        <location evidence="2">Myofibril</location>
    </subcellularLocation>
    <subcellularLocation>
        <location evidence="1">Cytoplasmic vesicle membrane</location>
        <topology evidence="1">Multi-pass membrane protein</topology>
    </subcellularLocation>
</comment>
<dbReference type="Pfam" id="PF00005">
    <property type="entry name" value="ABC_tran"/>
    <property type="match status" value="2"/>
</dbReference>
<dbReference type="FunFam" id="1.20.58.530:FF:000001">
    <property type="entry name" value="Myosin heavy chain"/>
    <property type="match status" value="1"/>
</dbReference>
<dbReference type="Gene3D" id="3.40.50.300">
    <property type="entry name" value="P-loop containing nucleotide triphosphate hydrolases"/>
    <property type="match status" value="2"/>
</dbReference>
<dbReference type="PROSITE" id="PS51456">
    <property type="entry name" value="MYOSIN_MOTOR"/>
    <property type="match status" value="1"/>
</dbReference>
<dbReference type="GO" id="GO:0009164">
    <property type="term" value="P:nucleoside catabolic process"/>
    <property type="evidence" value="ECO:0007669"/>
    <property type="project" value="UniProtKB-ARBA"/>
</dbReference>
<feature type="transmembrane region" description="Helical" evidence="30">
    <location>
        <begin position="5920"/>
        <end position="5940"/>
    </location>
</feature>
<feature type="transmembrane region" description="Helical" evidence="30">
    <location>
        <begin position="6069"/>
        <end position="6087"/>
    </location>
</feature>
<evidence type="ECO:0000256" key="20">
    <source>
        <dbReference type="ARBA" id="ARBA00023136"/>
    </source>
</evidence>
<dbReference type="InterPro" id="IPR013525">
    <property type="entry name" value="ABC2_TM"/>
</dbReference>
<evidence type="ECO:0000313" key="34">
    <source>
        <dbReference type="EMBL" id="TRZ16135.1"/>
    </source>
</evidence>
<dbReference type="InterPro" id="IPR014751">
    <property type="entry name" value="XRCC4-like_C"/>
</dbReference>
<evidence type="ECO:0000256" key="2">
    <source>
        <dbReference type="ARBA" id="ARBA00004657"/>
    </source>
</evidence>
<feature type="domain" description="ABC transporter" evidence="31">
    <location>
        <begin position="5309"/>
        <end position="5542"/>
    </location>
</feature>